<name>A0A7C7DAB7_9FIRM</name>
<dbReference type="Proteomes" id="UP000553059">
    <property type="component" value="Unassembled WGS sequence"/>
</dbReference>
<comment type="caution">
    <text evidence="2">The sequence shown here is derived from an EMBL/GenBank/DDBJ whole genome shotgun (WGS) entry which is preliminary data.</text>
</comment>
<evidence type="ECO:0000313" key="3">
    <source>
        <dbReference type="Proteomes" id="UP000553059"/>
    </source>
</evidence>
<evidence type="ECO:0000256" key="1">
    <source>
        <dbReference type="SAM" id="MobiDB-lite"/>
    </source>
</evidence>
<reference evidence="2 3" key="1">
    <citation type="journal article" date="2020" name="Biotechnol. Biofuels">
        <title>New insights from the biogas microbiome by comprehensive genome-resolved metagenomics of nearly 1600 species originating from multiple anaerobic digesters.</title>
        <authorList>
            <person name="Campanaro S."/>
            <person name="Treu L."/>
            <person name="Rodriguez-R L.M."/>
            <person name="Kovalovszki A."/>
            <person name="Ziels R.M."/>
            <person name="Maus I."/>
            <person name="Zhu X."/>
            <person name="Kougias P.G."/>
            <person name="Basile A."/>
            <person name="Luo G."/>
            <person name="Schluter A."/>
            <person name="Konstantinidis K.T."/>
            <person name="Angelidaki I."/>
        </authorList>
    </citation>
    <scope>NUCLEOTIDE SEQUENCE [LARGE SCALE GENOMIC DNA]</scope>
    <source>
        <strain evidence="2">AS05jafATM_4</strain>
    </source>
</reference>
<feature type="non-terminal residue" evidence="2">
    <location>
        <position position="1"/>
    </location>
</feature>
<evidence type="ECO:0000313" key="2">
    <source>
        <dbReference type="EMBL" id="HHY27457.1"/>
    </source>
</evidence>
<sequence length="24" mass="2512">ATTINDAMDSAADAAENLKKSMDK</sequence>
<feature type="region of interest" description="Disordered" evidence="1">
    <location>
        <begin position="1"/>
        <end position="24"/>
    </location>
</feature>
<gene>
    <name evidence="2" type="ORF">GX523_12095</name>
</gene>
<proteinExistence type="predicted"/>
<accession>A0A7C7DAB7</accession>
<dbReference type="EMBL" id="DUTF01000258">
    <property type="protein sequence ID" value="HHY27457.1"/>
    <property type="molecule type" value="Genomic_DNA"/>
</dbReference>
<protein>
    <submittedName>
        <fullName evidence="2">Ubiquitin</fullName>
    </submittedName>
</protein>
<dbReference type="AlphaFoldDB" id="A0A7C7DAB7"/>
<organism evidence="2 3">
    <name type="scientific">Desulfitobacterium dehalogenans</name>
    <dbReference type="NCBI Taxonomy" id="36854"/>
    <lineage>
        <taxon>Bacteria</taxon>
        <taxon>Bacillati</taxon>
        <taxon>Bacillota</taxon>
        <taxon>Clostridia</taxon>
        <taxon>Eubacteriales</taxon>
        <taxon>Desulfitobacteriaceae</taxon>
        <taxon>Desulfitobacterium</taxon>
    </lineage>
</organism>